<dbReference type="Pfam" id="PF01593">
    <property type="entry name" value="Amino_oxidase"/>
    <property type="match status" value="1"/>
</dbReference>
<evidence type="ECO:0000313" key="2">
    <source>
        <dbReference type="EMBL" id="KSU77917.1"/>
    </source>
</evidence>
<keyword evidence="3" id="KW-1185">Reference proteome</keyword>
<dbReference type="AlphaFoldDB" id="A0A0V8IT28"/>
<reference evidence="2 3" key="1">
    <citation type="journal article" date="2014" name="Arch. Microbiol.">
        <title>Arthrobacter enclensis sp. nov., isolated from sediment sample.</title>
        <authorList>
            <person name="Dastager S.G."/>
            <person name="Liu Q."/>
            <person name="Tang S.K."/>
            <person name="Krishnamurthi S."/>
            <person name="Lee J.C."/>
            <person name="Li W.J."/>
        </authorList>
    </citation>
    <scope>NUCLEOTIDE SEQUENCE [LARGE SCALE GENOMIC DNA]</scope>
    <source>
        <strain evidence="2 3">NIO-1008</strain>
    </source>
</reference>
<comment type="caution">
    <text evidence="2">The sequence shown here is derived from an EMBL/GenBank/DDBJ whole genome shotgun (WGS) entry which is preliminary data.</text>
</comment>
<dbReference type="InterPro" id="IPR036188">
    <property type="entry name" value="FAD/NAD-bd_sf"/>
</dbReference>
<evidence type="ECO:0000313" key="3">
    <source>
        <dbReference type="Proteomes" id="UP000053199"/>
    </source>
</evidence>
<dbReference type="STRING" id="993070.AS031_07620"/>
<proteinExistence type="predicted"/>
<dbReference type="InterPro" id="IPR002937">
    <property type="entry name" value="Amino_oxidase"/>
</dbReference>
<dbReference type="OrthoDB" id="20837at2"/>
<protein>
    <submittedName>
        <fullName evidence="2">Amine oxidase</fullName>
    </submittedName>
</protein>
<accession>A0A0V8IT28</accession>
<dbReference type="RefSeq" id="WP_058267507.1">
    <property type="nucleotide sequence ID" value="NZ_FMAZ01000002.1"/>
</dbReference>
<dbReference type="Gene3D" id="3.50.50.60">
    <property type="entry name" value="FAD/NAD(P)-binding domain"/>
    <property type="match status" value="1"/>
</dbReference>
<organism evidence="2 3">
    <name type="scientific">Pseudarthrobacter enclensis</name>
    <dbReference type="NCBI Taxonomy" id="993070"/>
    <lineage>
        <taxon>Bacteria</taxon>
        <taxon>Bacillati</taxon>
        <taxon>Actinomycetota</taxon>
        <taxon>Actinomycetes</taxon>
        <taxon>Micrococcales</taxon>
        <taxon>Micrococcaceae</taxon>
        <taxon>Pseudarthrobacter</taxon>
    </lineage>
</organism>
<dbReference type="PANTHER" id="PTHR42923:SF17">
    <property type="entry name" value="AMINE OXIDASE DOMAIN-CONTAINING PROTEIN"/>
    <property type="match status" value="1"/>
</dbReference>
<dbReference type="EMBL" id="LNQM01000002">
    <property type="protein sequence ID" value="KSU77917.1"/>
    <property type="molecule type" value="Genomic_DNA"/>
</dbReference>
<dbReference type="PANTHER" id="PTHR42923">
    <property type="entry name" value="PROTOPORPHYRINOGEN OXIDASE"/>
    <property type="match status" value="1"/>
</dbReference>
<feature type="domain" description="Amine oxidase" evidence="1">
    <location>
        <begin position="22"/>
        <end position="435"/>
    </location>
</feature>
<dbReference type="SUPFAM" id="SSF51905">
    <property type="entry name" value="FAD/NAD(P)-binding domain"/>
    <property type="match status" value="1"/>
</dbReference>
<dbReference type="Proteomes" id="UP000053199">
    <property type="component" value="Unassembled WGS sequence"/>
</dbReference>
<dbReference type="InterPro" id="IPR050464">
    <property type="entry name" value="Zeta_carotene_desat/Oxidored"/>
</dbReference>
<dbReference type="GO" id="GO:0016491">
    <property type="term" value="F:oxidoreductase activity"/>
    <property type="evidence" value="ECO:0007669"/>
    <property type="project" value="InterPro"/>
</dbReference>
<name>A0A0V8IT28_9MICC</name>
<sequence length="466" mass="50242">MSPSAAAGGGGRRRVAVIGSGVAGLTAAYVLNREDDVTLFEADSRLGGHAHTHDMPQPDGTTLGVDTGFIVHNERTYPTLLRLFAELGIETQDSEMSMSIRCDGCGLEYAGARDGARGIIARPSSLLRGRYLLMLLEVTRFYRRARALLDTAPVSSVDGGAERPEPTLGEFLARENFSAYFISHFMTPVVSAVWSCDPTTALNYPARYLFTFLGHHGMLGIKGSPQWRTVTGGSARYVEKLAATLPDIRLNTPVTAIRRTGTGVEIAAADRLEDYDAVVVATHPAQALGFLADATPEEKEALGGMPYSVNHTVFHRDPAVLPAADNAKASWNYRLPSCDSRPDRVLVSYDLTRLQRLTPQDGRPYLVSLGESDLIADGSVLERMVYEHPQYTPESLKAQQAIAALADNRIAYAGAYLGWGFHEDGALSGVRAAEKLGRRWARVLPAGTAAATDDGERELAPAAEPA</sequence>
<evidence type="ECO:0000259" key="1">
    <source>
        <dbReference type="Pfam" id="PF01593"/>
    </source>
</evidence>
<gene>
    <name evidence="2" type="ORF">AS031_07620</name>
</gene>